<dbReference type="PROSITE" id="PS50937">
    <property type="entry name" value="HTH_MERR_2"/>
    <property type="match status" value="1"/>
</dbReference>
<dbReference type="Proteomes" id="UP000248806">
    <property type="component" value="Unassembled WGS sequence"/>
</dbReference>
<dbReference type="PANTHER" id="PTHR30204:SF69">
    <property type="entry name" value="MERR-FAMILY TRANSCRIPTIONAL REGULATOR"/>
    <property type="match status" value="1"/>
</dbReference>
<evidence type="ECO:0000256" key="4">
    <source>
        <dbReference type="ARBA" id="ARBA00023163"/>
    </source>
</evidence>
<evidence type="ECO:0000313" key="7">
    <source>
        <dbReference type="Proteomes" id="UP000248806"/>
    </source>
</evidence>
<evidence type="ECO:0000256" key="2">
    <source>
        <dbReference type="ARBA" id="ARBA00023015"/>
    </source>
</evidence>
<keyword evidence="4" id="KW-0804">Transcription</keyword>
<dbReference type="GO" id="GO:0003677">
    <property type="term" value="F:DNA binding"/>
    <property type="evidence" value="ECO:0007669"/>
    <property type="project" value="UniProtKB-KW"/>
</dbReference>
<dbReference type="PANTHER" id="PTHR30204">
    <property type="entry name" value="REDOX-CYCLING DRUG-SENSING TRANSCRIPTIONAL ACTIVATOR SOXR"/>
    <property type="match status" value="1"/>
</dbReference>
<dbReference type="InterPro" id="IPR047057">
    <property type="entry name" value="MerR_fam"/>
</dbReference>
<dbReference type="SUPFAM" id="SSF46955">
    <property type="entry name" value="Putative DNA-binding domain"/>
    <property type="match status" value="1"/>
</dbReference>
<dbReference type="PRINTS" id="PR00040">
    <property type="entry name" value="HTHMERR"/>
</dbReference>
<keyword evidence="1" id="KW-0678">Repressor</keyword>
<feature type="domain" description="HTH merR-type" evidence="5">
    <location>
        <begin position="4"/>
        <end position="73"/>
    </location>
</feature>
<proteinExistence type="predicted"/>
<dbReference type="InterPro" id="IPR000551">
    <property type="entry name" value="MerR-type_HTH_dom"/>
</dbReference>
<reference evidence="6 7" key="1">
    <citation type="submission" date="2018-06" db="EMBL/GenBank/DDBJ databases">
        <title>Genomic Encyclopedia of Archaeal and Bacterial Type Strains, Phase II (KMG-II): from individual species to whole genera.</title>
        <authorList>
            <person name="Goeker M."/>
        </authorList>
    </citation>
    <scope>NUCLEOTIDE SEQUENCE [LARGE SCALE GENOMIC DNA]</scope>
    <source>
        <strain evidence="6 7">ATCC BAA-1881</strain>
    </source>
</reference>
<dbReference type="SMART" id="SM00422">
    <property type="entry name" value="HTH_MERR"/>
    <property type="match status" value="1"/>
</dbReference>
<dbReference type="RefSeq" id="WP_111322983.1">
    <property type="nucleotide sequence ID" value="NZ_BIFX01000001.1"/>
</dbReference>
<comment type="caution">
    <text evidence="6">The sequence shown here is derived from an EMBL/GenBank/DDBJ whole genome shotgun (WGS) entry which is preliminary data.</text>
</comment>
<keyword evidence="3" id="KW-0238">DNA-binding</keyword>
<dbReference type="OrthoDB" id="1894615at2"/>
<dbReference type="PROSITE" id="PS00552">
    <property type="entry name" value="HTH_MERR_1"/>
    <property type="match status" value="1"/>
</dbReference>
<dbReference type="GO" id="GO:0003700">
    <property type="term" value="F:DNA-binding transcription factor activity"/>
    <property type="evidence" value="ECO:0007669"/>
    <property type="project" value="InterPro"/>
</dbReference>
<protein>
    <submittedName>
        <fullName evidence="6">MerR family transcriptional regulator</fullName>
    </submittedName>
</protein>
<evidence type="ECO:0000256" key="1">
    <source>
        <dbReference type="ARBA" id="ARBA00022491"/>
    </source>
</evidence>
<sequence>MRKHLHIGEVAQLLGITPKAIRHYQKLGLLEEPARSPAGYRLYDTRAILRLHQIKQLQALGLPLKRIRALLGRQTREQPLPVILQALDAELTAQIQELEARRARIRELLSEGPLEQVEQLPASSRMLQQIRQQLEQEGIQVHPAIWEIETKVISLLEDFRWPISSTLLEQFRLLMHEQPELWRHLLSIYSRLSTTLEASADGELLLQDQEIQALITDVVKYLPVPEMQKPFTDAFAELMLGSLSPQAETMIQLLKQALLEQPHQEP</sequence>
<dbReference type="Pfam" id="PF13411">
    <property type="entry name" value="MerR_1"/>
    <property type="match status" value="1"/>
</dbReference>
<name>A0A326U8K1_THEHA</name>
<gene>
    <name evidence="6" type="ORF">EI42_02821</name>
</gene>
<evidence type="ECO:0000256" key="3">
    <source>
        <dbReference type="ARBA" id="ARBA00023125"/>
    </source>
</evidence>
<dbReference type="CDD" id="cd00592">
    <property type="entry name" value="HTH_MerR-like"/>
    <property type="match status" value="1"/>
</dbReference>
<dbReference type="EMBL" id="QKUF01000008">
    <property type="protein sequence ID" value="PZW29525.1"/>
    <property type="molecule type" value="Genomic_DNA"/>
</dbReference>
<keyword evidence="2" id="KW-0805">Transcription regulation</keyword>
<evidence type="ECO:0000313" key="6">
    <source>
        <dbReference type="EMBL" id="PZW29525.1"/>
    </source>
</evidence>
<organism evidence="6 7">
    <name type="scientific">Thermosporothrix hazakensis</name>
    <dbReference type="NCBI Taxonomy" id="644383"/>
    <lineage>
        <taxon>Bacteria</taxon>
        <taxon>Bacillati</taxon>
        <taxon>Chloroflexota</taxon>
        <taxon>Ktedonobacteria</taxon>
        <taxon>Ktedonobacterales</taxon>
        <taxon>Thermosporotrichaceae</taxon>
        <taxon>Thermosporothrix</taxon>
    </lineage>
</organism>
<accession>A0A326U8K1</accession>
<dbReference type="AlphaFoldDB" id="A0A326U8K1"/>
<dbReference type="Gene3D" id="1.10.1660.10">
    <property type="match status" value="1"/>
</dbReference>
<dbReference type="InterPro" id="IPR009061">
    <property type="entry name" value="DNA-bd_dom_put_sf"/>
</dbReference>
<evidence type="ECO:0000259" key="5">
    <source>
        <dbReference type="PROSITE" id="PS50937"/>
    </source>
</evidence>
<keyword evidence="7" id="KW-1185">Reference proteome</keyword>